<name>A0A7S0Q4S5_9EUKA</name>
<proteinExistence type="predicted"/>
<organism evidence="2">
    <name type="scientific">Coccolithus braarudii</name>
    <dbReference type="NCBI Taxonomy" id="221442"/>
    <lineage>
        <taxon>Eukaryota</taxon>
        <taxon>Haptista</taxon>
        <taxon>Haptophyta</taxon>
        <taxon>Prymnesiophyceae</taxon>
        <taxon>Coccolithales</taxon>
        <taxon>Coccolithaceae</taxon>
        <taxon>Coccolithus</taxon>
    </lineage>
</organism>
<protein>
    <submittedName>
        <fullName evidence="2">Uncharacterized protein</fullName>
    </submittedName>
</protein>
<reference evidence="2" key="1">
    <citation type="submission" date="2021-01" db="EMBL/GenBank/DDBJ databases">
        <authorList>
            <person name="Corre E."/>
            <person name="Pelletier E."/>
            <person name="Niang G."/>
            <person name="Scheremetjew M."/>
            <person name="Finn R."/>
            <person name="Kale V."/>
            <person name="Holt S."/>
            <person name="Cochrane G."/>
            <person name="Meng A."/>
            <person name="Brown T."/>
            <person name="Cohen L."/>
        </authorList>
    </citation>
    <scope>NUCLEOTIDE SEQUENCE</scope>
    <source>
        <strain evidence="2">PLY182g</strain>
    </source>
</reference>
<dbReference type="Gene3D" id="1.25.40.10">
    <property type="entry name" value="Tetratricopeptide repeat domain"/>
    <property type="match status" value="1"/>
</dbReference>
<keyword evidence="1" id="KW-0802">TPR repeat</keyword>
<evidence type="ECO:0000256" key="1">
    <source>
        <dbReference type="ARBA" id="ARBA00022803"/>
    </source>
</evidence>
<dbReference type="InterPro" id="IPR011990">
    <property type="entry name" value="TPR-like_helical_dom_sf"/>
</dbReference>
<dbReference type="GO" id="GO:0101031">
    <property type="term" value="C:protein folding chaperone complex"/>
    <property type="evidence" value="ECO:0007669"/>
    <property type="project" value="TreeGrafter"/>
</dbReference>
<evidence type="ECO:0000313" key="2">
    <source>
        <dbReference type="EMBL" id="CAD8609525.1"/>
    </source>
</evidence>
<dbReference type="InterPro" id="IPR051966">
    <property type="entry name" value="RPAP3"/>
</dbReference>
<sequence length="376" mass="42831">MVSFGGGTPNAFENKFREFLQEPETQDAIRDDQRKELDVMRKIDDMEKLEELQGQREQLAIALQDLPPESQRLVYPILRLKMVQNLLFAALKETRKAGTSFVHAVREPGLTTMLERVRDELLNDPENAKRIEQEWFHNVSLCAEEKVKRAPKKERGVLPATQMLPIIQSGAQLRVNGNHKFRQGMYREALEMYMQGCVGFELYKATNAQDQSMLDEVHVQVRKNTAAAAIKTRDWRICIRSCDEVLRMVPDDSKSLYRRALANWHLGEIERATEDLEAILKRKVSDYHEIEASSLTKKLARSMLRQIEASEERAEMMEVRMAKALAVTIPVTGSVVGGGPAPPVAIDQPMLALSDELRRHEGGLLNEPDEPVMEEN</sequence>
<gene>
    <name evidence="2" type="ORF">CPEL01642_LOCUS12903</name>
</gene>
<accession>A0A7S0Q4S5</accession>
<dbReference type="PANTHER" id="PTHR46423">
    <property type="entry name" value="RNA POLYMERASE II-ASSOCIATED PROTEIN 3"/>
    <property type="match status" value="1"/>
</dbReference>
<dbReference type="SUPFAM" id="SSF48452">
    <property type="entry name" value="TPR-like"/>
    <property type="match status" value="1"/>
</dbReference>
<dbReference type="AlphaFoldDB" id="A0A7S0Q4S5"/>
<dbReference type="EMBL" id="HBEY01027276">
    <property type="protein sequence ID" value="CAD8609525.1"/>
    <property type="molecule type" value="Transcribed_RNA"/>
</dbReference>
<dbReference type="PANTHER" id="PTHR46423:SF1">
    <property type="entry name" value="RNA POLYMERASE II-ASSOCIATED PROTEIN 3"/>
    <property type="match status" value="1"/>
</dbReference>